<dbReference type="InterPro" id="IPR050953">
    <property type="entry name" value="N4_N6_ade-DNA_methylase"/>
</dbReference>
<dbReference type="EMBL" id="CP064786">
    <property type="protein sequence ID" value="QSG02841.1"/>
    <property type="molecule type" value="Genomic_DNA"/>
</dbReference>
<dbReference type="InterPro" id="IPR003356">
    <property type="entry name" value="DNA_methylase_A-5"/>
</dbReference>
<dbReference type="PANTHER" id="PTHR33841">
    <property type="entry name" value="DNA METHYLTRANSFERASE YEEA-RELATED"/>
    <property type="match status" value="1"/>
</dbReference>
<keyword evidence="4" id="KW-0680">Restriction system</keyword>
<dbReference type="Gene3D" id="3.40.50.150">
    <property type="entry name" value="Vaccinia Virus protein VP39"/>
    <property type="match status" value="1"/>
</dbReference>
<feature type="domain" description="DNA methylase adenine-specific" evidence="5">
    <location>
        <begin position="195"/>
        <end position="424"/>
    </location>
</feature>
<dbReference type="KEGG" id="hara:AArcS_1630"/>
<evidence type="ECO:0000256" key="1">
    <source>
        <dbReference type="ARBA" id="ARBA00022603"/>
    </source>
</evidence>
<gene>
    <name evidence="7" type="primary">hsdM</name>
    <name evidence="7" type="ORF">AArcS_1630</name>
</gene>
<dbReference type="InterPro" id="IPR029063">
    <property type="entry name" value="SAM-dependent_MTases_sf"/>
</dbReference>
<dbReference type="Pfam" id="PF22837">
    <property type="entry name" value="M_Eco57I_C"/>
    <property type="match status" value="1"/>
</dbReference>
<dbReference type="Proteomes" id="UP000663586">
    <property type="component" value="Chromosome"/>
</dbReference>
<dbReference type="GO" id="GO:0003677">
    <property type="term" value="F:DNA binding"/>
    <property type="evidence" value="ECO:0007669"/>
    <property type="project" value="InterPro"/>
</dbReference>
<name>A0A897MR95_9EURY</name>
<evidence type="ECO:0000256" key="2">
    <source>
        <dbReference type="ARBA" id="ARBA00022679"/>
    </source>
</evidence>
<dbReference type="GO" id="GO:0009007">
    <property type="term" value="F:site-specific DNA-methyltransferase (adenine-specific) activity"/>
    <property type="evidence" value="ECO:0007669"/>
    <property type="project" value="UniProtKB-EC"/>
</dbReference>
<evidence type="ECO:0000256" key="3">
    <source>
        <dbReference type="ARBA" id="ARBA00022691"/>
    </source>
</evidence>
<dbReference type="GO" id="GO:0009307">
    <property type="term" value="P:DNA restriction-modification system"/>
    <property type="evidence" value="ECO:0007669"/>
    <property type="project" value="UniProtKB-KW"/>
</dbReference>
<evidence type="ECO:0000313" key="7">
    <source>
        <dbReference type="EMBL" id="QSG02841.1"/>
    </source>
</evidence>
<proteinExistence type="predicted"/>
<keyword evidence="1 7" id="KW-0489">Methyltransferase</keyword>
<evidence type="ECO:0000259" key="6">
    <source>
        <dbReference type="Pfam" id="PF22837"/>
    </source>
</evidence>
<feature type="domain" description="Type II methyltransferase M.Eco57I C-terminal" evidence="6">
    <location>
        <begin position="484"/>
        <end position="679"/>
    </location>
</feature>
<accession>A0A897MR95</accession>
<evidence type="ECO:0000256" key="4">
    <source>
        <dbReference type="ARBA" id="ARBA00022747"/>
    </source>
</evidence>
<dbReference type="GO" id="GO:0032259">
    <property type="term" value="P:methylation"/>
    <property type="evidence" value="ECO:0007669"/>
    <property type="project" value="UniProtKB-KW"/>
</dbReference>
<dbReference type="InterPro" id="IPR002052">
    <property type="entry name" value="DNA_methylase_N6_adenine_CS"/>
</dbReference>
<dbReference type="SUPFAM" id="SSF53335">
    <property type="entry name" value="S-adenosyl-L-methionine-dependent methyltransferases"/>
    <property type="match status" value="1"/>
</dbReference>
<dbReference type="GO" id="GO:0008170">
    <property type="term" value="F:N-methyltransferase activity"/>
    <property type="evidence" value="ECO:0007669"/>
    <property type="project" value="InterPro"/>
</dbReference>
<organism evidence="7 8">
    <name type="scientific">Natranaeroarchaeum sulfidigenes</name>
    <dbReference type="NCBI Taxonomy" id="2784880"/>
    <lineage>
        <taxon>Archaea</taxon>
        <taxon>Methanobacteriati</taxon>
        <taxon>Methanobacteriota</taxon>
        <taxon>Stenosarchaea group</taxon>
        <taxon>Halobacteria</taxon>
        <taxon>Halobacteriales</taxon>
        <taxon>Natronoarchaeaceae</taxon>
        <taxon>Natranaeroarchaeum</taxon>
    </lineage>
</organism>
<evidence type="ECO:0000313" key="8">
    <source>
        <dbReference type="Proteomes" id="UP000663586"/>
    </source>
</evidence>
<reference evidence="7" key="1">
    <citation type="submission" date="2020-11" db="EMBL/GenBank/DDBJ databases">
        <title>Carbohydrate-dependent, anaerobic sulfur respiration: A novel catabolism in halophilic archaea.</title>
        <authorList>
            <person name="Sorokin D.Y."/>
            <person name="Messina E."/>
            <person name="Smedile F."/>
            <person name="La Cono V."/>
            <person name="Hallsworth J.E."/>
            <person name="Yakimov M.M."/>
        </authorList>
    </citation>
    <scope>NUCLEOTIDE SEQUENCE</scope>
    <source>
        <strain evidence="7">AArc-S</strain>
    </source>
</reference>
<keyword evidence="3" id="KW-0949">S-adenosyl-L-methionine</keyword>
<dbReference type="PROSITE" id="PS00092">
    <property type="entry name" value="N6_MTASE"/>
    <property type="match status" value="1"/>
</dbReference>
<dbReference type="AlphaFoldDB" id="A0A897MR95"/>
<dbReference type="InterPro" id="IPR054520">
    <property type="entry name" value="M_Eco57I_C"/>
</dbReference>
<dbReference type="Pfam" id="PF02384">
    <property type="entry name" value="N6_Mtase"/>
    <property type="match status" value="1"/>
</dbReference>
<protein>
    <submittedName>
        <fullName evidence="7">Type I restriction-modification system methyltransferase subunit</fullName>
    </submittedName>
</protein>
<keyword evidence="2 7" id="KW-0808">Transferase</keyword>
<sequence>MSREVSEQSNCWNLSVSTGETYGAPTPDSITDLCQYVAPPEGIIEHETTELHGDNAEENFDEELLEVITTTAHTIVSRLDGNIASDCQDELAAWCDSHGLNSIDQCERRTIIARQAVFSLWLKASLYEWYHDRGELPSLGSDLQEAFQQAKDKTECPGFDQNVLDEVVHLADEAHKQAVVAQRHRLVNSTKPAVVIGRLYEALLSNDGRDTLGQYRTPQSIGRVMRRWATTSGDTVLDPGMGSAALSSPGFPGWMLHSDPDHVHGIDRSPLSRLMGTVTLTLVGQEHTTQTTDYLSIAPQQVSETVDAIVCNPPYVRYNELSTEYRATLNEQAERLAGFEIPGKTPLHGYFIYHAGACLSPGDRMAIIVPHHVLHRQYGEAIKRYLLDRFRIHGLALYDPKKESVFDTADTTALLLFLEASSQTEPAGTTRLISIEDVENTGWHRELQTDTPGTRDWGHVIHVEQPELQPEEDWSQQLKTLTVDTTNLTPLSEIADVTRGISTGDNGFFCLSQAEVEEYGIDNQHLQPLIRKVSTVTGYEYRSNDWRAHREANREAWLLYLDDLDEVPAELVEAKETRGTWGVANLSRDEPVQRSAGVYDYLHEAVPDITSTKLQNRAPWYRVDRRDSPQIVMPTLSRDGFDTILNHSSALILNNGNGIYPDPSLTQNEIKALAAFLNSTVGEELLRYHAETRPSGAYRITSGSLGDVQVIDPRILDPDVIADLAALFDELSEPGSDDGNTVDRIDAALADSIL</sequence>
<dbReference type="PANTHER" id="PTHR33841:SF5">
    <property type="entry name" value="DNA METHYLASE (MODIFICATION METHYLASE) (METHYLTRANSFERASE)-RELATED"/>
    <property type="match status" value="1"/>
</dbReference>
<dbReference type="RefSeq" id="WP_238476900.1">
    <property type="nucleotide sequence ID" value="NZ_CP064786.1"/>
</dbReference>
<dbReference type="PRINTS" id="PR00507">
    <property type="entry name" value="N12N6MTFRASE"/>
</dbReference>
<keyword evidence="8" id="KW-1185">Reference proteome</keyword>
<evidence type="ECO:0000259" key="5">
    <source>
        <dbReference type="Pfam" id="PF02384"/>
    </source>
</evidence>
<dbReference type="GeneID" id="70685013"/>